<name>A0A1G6HN34_9ACTN</name>
<dbReference type="PROSITE" id="PS50846">
    <property type="entry name" value="HMA_2"/>
    <property type="match status" value="1"/>
</dbReference>
<dbReference type="InterPro" id="IPR036163">
    <property type="entry name" value="HMA_dom_sf"/>
</dbReference>
<organism evidence="2 3">
    <name type="scientific">Raineyella antarctica</name>
    <dbReference type="NCBI Taxonomy" id="1577474"/>
    <lineage>
        <taxon>Bacteria</taxon>
        <taxon>Bacillati</taxon>
        <taxon>Actinomycetota</taxon>
        <taxon>Actinomycetes</taxon>
        <taxon>Propionibacteriales</taxon>
        <taxon>Propionibacteriaceae</taxon>
        <taxon>Raineyella</taxon>
    </lineage>
</organism>
<dbReference type="EMBL" id="FMYF01000011">
    <property type="protein sequence ID" value="SDB94846.1"/>
    <property type="molecule type" value="Genomic_DNA"/>
</dbReference>
<dbReference type="InterPro" id="IPR006121">
    <property type="entry name" value="HMA_dom"/>
</dbReference>
<dbReference type="Gene3D" id="3.30.70.100">
    <property type="match status" value="1"/>
</dbReference>
<reference evidence="2 3" key="1">
    <citation type="submission" date="2016-06" db="EMBL/GenBank/DDBJ databases">
        <authorList>
            <person name="Olsen C.W."/>
            <person name="Carey S."/>
            <person name="Hinshaw L."/>
            <person name="Karasin A.I."/>
        </authorList>
    </citation>
    <scope>NUCLEOTIDE SEQUENCE [LARGE SCALE GENOMIC DNA]</scope>
    <source>
        <strain evidence="2 3">LZ-22</strain>
    </source>
</reference>
<protein>
    <submittedName>
        <fullName evidence="2">Copper chaperone CopZ</fullName>
    </submittedName>
</protein>
<dbReference type="CDD" id="cd00371">
    <property type="entry name" value="HMA"/>
    <property type="match status" value="1"/>
</dbReference>
<dbReference type="GO" id="GO:0046872">
    <property type="term" value="F:metal ion binding"/>
    <property type="evidence" value="ECO:0007669"/>
    <property type="project" value="InterPro"/>
</dbReference>
<sequence length="84" mass="8941">MTQTYGVRGLTCVQCLVSVIDQVRALPGVDGVRVDLVPFGESRVSVVPDGAVTRDQVRGTLDRAGFRMVGRHSGGHKQPHPGTS</sequence>
<gene>
    <name evidence="2" type="ORF">GA0111570_11148</name>
</gene>
<accession>A0A1G6HN34</accession>
<dbReference type="Proteomes" id="UP000199086">
    <property type="component" value="Unassembled WGS sequence"/>
</dbReference>
<dbReference type="SUPFAM" id="SSF55008">
    <property type="entry name" value="HMA, heavy metal-associated domain"/>
    <property type="match status" value="1"/>
</dbReference>
<evidence type="ECO:0000313" key="3">
    <source>
        <dbReference type="Proteomes" id="UP000199086"/>
    </source>
</evidence>
<keyword evidence="3" id="KW-1185">Reference proteome</keyword>
<evidence type="ECO:0000259" key="1">
    <source>
        <dbReference type="PROSITE" id="PS50846"/>
    </source>
</evidence>
<proteinExistence type="predicted"/>
<dbReference type="STRING" id="1577474.GA0111570_11148"/>
<dbReference type="OrthoDB" id="3732977at2"/>
<feature type="domain" description="HMA" evidence="1">
    <location>
        <begin position="1"/>
        <end position="69"/>
    </location>
</feature>
<dbReference type="RefSeq" id="WP_092612691.1">
    <property type="nucleotide sequence ID" value="NZ_FMYF01000011.1"/>
</dbReference>
<evidence type="ECO:0000313" key="2">
    <source>
        <dbReference type="EMBL" id="SDB94846.1"/>
    </source>
</evidence>
<dbReference type="AlphaFoldDB" id="A0A1G6HN34"/>